<name>A0A1E5L0B3_9ENTE</name>
<evidence type="ECO:0000256" key="1">
    <source>
        <dbReference type="SAM" id="Phobius"/>
    </source>
</evidence>
<dbReference type="STRING" id="762845.BCR26_08685"/>
<proteinExistence type="predicted"/>
<keyword evidence="3" id="KW-1185">Reference proteome</keyword>
<comment type="caution">
    <text evidence="2">The sequence shown here is derived from an EMBL/GenBank/DDBJ whole genome shotgun (WGS) entry which is preliminary data.</text>
</comment>
<accession>A0A1E5L0B3</accession>
<sequence length="221" mass="25495">MSDSEKKEEKKMAPSPIILLLFFLGGVLFMFIVTLFNQEEKEKSQSVDVEVLDQSAEKENSAENLESLKKEWGKQSKLLEGYEEREFQSVNLLKTSKEFVEGYYTNSTDKMKENMKMLQPIMTDKAIDNLIPFNIKDKSIEQVVTRLERYTTYVHSEKNVNTAQTITLGTVSTRVNGNASYENNYVIRLTLVSDKKNSWKVDHLEESVILHDIPSEFFLGE</sequence>
<evidence type="ECO:0000313" key="3">
    <source>
        <dbReference type="Proteomes" id="UP000095256"/>
    </source>
</evidence>
<reference evidence="2 3" key="1">
    <citation type="submission" date="2016-09" db="EMBL/GenBank/DDBJ databases">
        <authorList>
            <person name="Capua I."/>
            <person name="De Benedictis P."/>
            <person name="Joannis T."/>
            <person name="Lombin L.H."/>
            <person name="Cattoli G."/>
        </authorList>
    </citation>
    <scope>NUCLEOTIDE SEQUENCE [LARGE SCALE GENOMIC DNA]</scope>
    <source>
        <strain evidence="2 3">LMG 25899</strain>
    </source>
</reference>
<keyword evidence="1" id="KW-1133">Transmembrane helix</keyword>
<dbReference type="AlphaFoldDB" id="A0A1E5L0B3"/>
<dbReference type="RefSeq" id="WP_069697420.1">
    <property type="nucleotide sequence ID" value="NZ_JAGGMA010000012.1"/>
</dbReference>
<dbReference type="EMBL" id="MIEK01000005">
    <property type="protein sequence ID" value="OEH83547.1"/>
    <property type="molecule type" value="Genomic_DNA"/>
</dbReference>
<gene>
    <name evidence="2" type="ORF">BCR26_08685</name>
</gene>
<keyword evidence="1" id="KW-0472">Membrane</keyword>
<evidence type="ECO:0000313" key="2">
    <source>
        <dbReference type="EMBL" id="OEH83547.1"/>
    </source>
</evidence>
<organism evidence="2 3">
    <name type="scientific">Enterococcus rivorum</name>
    <dbReference type="NCBI Taxonomy" id="762845"/>
    <lineage>
        <taxon>Bacteria</taxon>
        <taxon>Bacillati</taxon>
        <taxon>Bacillota</taxon>
        <taxon>Bacilli</taxon>
        <taxon>Lactobacillales</taxon>
        <taxon>Enterococcaceae</taxon>
        <taxon>Enterococcus</taxon>
    </lineage>
</organism>
<keyword evidence="1" id="KW-0812">Transmembrane</keyword>
<protein>
    <submittedName>
        <fullName evidence="2">Uncharacterized protein</fullName>
    </submittedName>
</protein>
<feature type="transmembrane region" description="Helical" evidence="1">
    <location>
        <begin position="12"/>
        <end position="36"/>
    </location>
</feature>
<dbReference type="Proteomes" id="UP000095256">
    <property type="component" value="Unassembled WGS sequence"/>
</dbReference>